<name>A0AA91BQA0_9RHOB</name>
<dbReference type="AlphaFoldDB" id="A0AA91BQA0"/>
<feature type="transmembrane region" description="Helical" evidence="5">
    <location>
        <begin position="102"/>
        <end position="120"/>
    </location>
</feature>
<evidence type="ECO:0000256" key="4">
    <source>
        <dbReference type="ARBA" id="ARBA00023136"/>
    </source>
</evidence>
<evidence type="ECO:0000259" key="6">
    <source>
        <dbReference type="Pfam" id="PF00892"/>
    </source>
</evidence>
<keyword evidence="4 5" id="KW-0472">Membrane</keyword>
<dbReference type="Proteomes" id="UP000597886">
    <property type="component" value="Unassembled WGS sequence"/>
</dbReference>
<feature type="transmembrane region" description="Helical" evidence="5">
    <location>
        <begin position="275"/>
        <end position="292"/>
    </location>
</feature>
<feature type="transmembrane region" description="Helical" evidence="5">
    <location>
        <begin position="127"/>
        <end position="146"/>
    </location>
</feature>
<evidence type="ECO:0000256" key="5">
    <source>
        <dbReference type="SAM" id="Phobius"/>
    </source>
</evidence>
<dbReference type="RefSeq" id="WP_171328614.1">
    <property type="nucleotide sequence ID" value="NZ_WVRA01000001.1"/>
</dbReference>
<protein>
    <submittedName>
        <fullName evidence="7">EamA family transporter</fullName>
    </submittedName>
</protein>
<dbReference type="InterPro" id="IPR037185">
    <property type="entry name" value="EmrE-like"/>
</dbReference>
<feature type="domain" description="EamA" evidence="6">
    <location>
        <begin position="15"/>
        <end position="143"/>
    </location>
</feature>
<feature type="domain" description="EamA" evidence="6">
    <location>
        <begin position="159"/>
        <end position="292"/>
    </location>
</feature>
<proteinExistence type="predicted"/>
<feature type="transmembrane region" description="Helical" evidence="5">
    <location>
        <begin position="217"/>
        <end position="238"/>
    </location>
</feature>
<dbReference type="Pfam" id="PF00892">
    <property type="entry name" value="EamA"/>
    <property type="match status" value="2"/>
</dbReference>
<sequence length="298" mass="32026">MNTQKHLSRRAWVELLLLAVIWGASFVAIRIALDSIPVMTSVLHRTFWAMLVLWLVAWGKGLSLPRSVRIWGAFLIMGLLNNVIPFSLMAWGQLYIDSGLTAILNATTAIFGVLVAALFFKDERLTQARVIGVVLGFLGVSITIGLKTFTSFSLQNTAQLAVLAGTLSYAFAAAWARHHLSDLHPVVAAAGMLTGSTVLILPLALMTDGVPKLALPAITWAAIGYYAIVATAGAYLLYYRVLAMAGSGNLMLVTLVIPPVAIVLGAILRNEALPPNAYFGFVILAMGLLVLNRAGRRD</sequence>
<feature type="transmembrane region" description="Helical" evidence="5">
    <location>
        <begin position="158"/>
        <end position="176"/>
    </location>
</feature>
<organism evidence="7 8">
    <name type="scientific">Ruegeria atlantica</name>
    <dbReference type="NCBI Taxonomy" id="81569"/>
    <lineage>
        <taxon>Bacteria</taxon>
        <taxon>Pseudomonadati</taxon>
        <taxon>Pseudomonadota</taxon>
        <taxon>Alphaproteobacteria</taxon>
        <taxon>Rhodobacterales</taxon>
        <taxon>Roseobacteraceae</taxon>
        <taxon>Ruegeria</taxon>
    </lineage>
</organism>
<dbReference type="EMBL" id="WVRA01000001">
    <property type="protein sequence ID" value="NOE17322.1"/>
    <property type="molecule type" value="Genomic_DNA"/>
</dbReference>
<keyword evidence="3 5" id="KW-1133">Transmembrane helix</keyword>
<evidence type="ECO:0000256" key="2">
    <source>
        <dbReference type="ARBA" id="ARBA00022692"/>
    </source>
</evidence>
<comment type="caution">
    <text evidence="7">The sequence shown here is derived from an EMBL/GenBank/DDBJ whole genome shotgun (WGS) entry which is preliminary data.</text>
</comment>
<feature type="transmembrane region" description="Helical" evidence="5">
    <location>
        <begin position="12"/>
        <end position="32"/>
    </location>
</feature>
<feature type="transmembrane region" description="Helical" evidence="5">
    <location>
        <begin position="38"/>
        <end position="58"/>
    </location>
</feature>
<dbReference type="PANTHER" id="PTHR32322">
    <property type="entry name" value="INNER MEMBRANE TRANSPORTER"/>
    <property type="match status" value="1"/>
</dbReference>
<keyword evidence="2 5" id="KW-0812">Transmembrane</keyword>
<dbReference type="InterPro" id="IPR050638">
    <property type="entry name" value="AA-Vitamin_Transporters"/>
</dbReference>
<feature type="transmembrane region" description="Helical" evidence="5">
    <location>
        <begin position="183"/>
        <end position="205"/>
    </location>
</feature>
<gene>
    <name evidence="7" type="ORF">GS634_04205</name>
</gene>
<dbReference type="PANTHER" id="PTHR32322:SF9">
    <property type="entry name" value="AMINO-ACID METABOLITE EFFLUX PUMP-RELATED"/>
    <property type="match status" value="1"/>
</dbReference>
<reference evidence="7" key="1">
    <citation type="submission" date="2019-12" db="EMBL/GenBank/DDBJ databases">
        <title>Ruegeria JWLKs population differentiation of coral mucus and skeleton niches.</title>
        <authorList>
            <person name="Luo D."/>
        </authorList>
    </citation>
    <scope>NUCLEOTIDE SEQUENCE</scope>
    <source>
        <strain evidence="7">HKCCD6181</strain>
    </source>
</reference>
<feature type="transmembrane region" description="Helical" evidence="5">
    <location>
        <begin position="70"/>
        <end position="96"/>
    </location>
</feature>
<evidence type="ECO:0000256" key="1">
    <source>
        <dbReference type="ARBA" id="ARBA00004141"/>
    </source>
</evidence>
<feature type="transmembrane region" description="Helical" evidence="5">
    <location>
        <begin position="250"/>
        <end position="269"/>
    </location>
</feature>
<comment type="subcellular location">
    <subcellularLocation>
        <location evidence="1">Membrane</location>
        <topology evidence="1">Multi-pass membrane protein</topology>
    </subcellularLocation>
</comment>
<dbReference type="InterPro" id="IPR000620">
    <property type="entry name" value="EamA_dom"/>
</dbReference>
<accession>A0AA91BQA0</accession>
<evidence type="ECO:0000313" key="8">
    <source>
        <dbReference type="Proteomes" id="UP000597886"/>
    </source>
</evidence>
<evidence type="ECO:0000313" key="7">
    <source>
        <dbReference type="EMBL" id="NOE17322.1"/>
    </source>
</evidence>
<dbReference type="GO" id="GO:0016020">
    <property type="term" value="C:membrane"/>
    <property type="evidence" value="ECO:0007669"/>
    <property type="project" value="UniProtKB-SubCell"/>
</dbReference>
<dbReference type="SUPFAM" id="SSF103481">
    <property type="entry name" value="Multidrug resistance efflux transporter EmrE"/>
    <property type="match status" value="2"/>
</dbReference>
<evidence type="ECO:0000256" key="3">
    <source>
        <dbReference type="ARBA" id="ARBA00022989"/>
    </source>
</evidence>